<name>A0A537LNN2_9BACT</name>
<dbReference type="Proteomes" id="UP000318661">
    <property type="component" value="Unassembled WGS sequence"/>
</dbReference>
<organism evidence="14 15">
    <name type="scientific">Candidatus Segetimicrobium genomatis</name>
    <dbReference type="NCBI Taxonomy" id="2569760"/>
    <lineage>
        <taxon>Bacteria</taxon>
        <taxon>Bacillati</taxon>
        <taxon>Candidatus Sysuimicrobiota</taxon>
        <taxon>Candidatus Sysuimicrobiia</taxon>
        <taxon>Candidatus Sysuimicrobiales</taxon>
        <taxon>Candidatus Segetimicrobiaceae</taxon>
        <taxon>Candidatus Segetimicrobium</taxon>
    </lineage>
</organism>
<keyword evidence="9" id="KW-0408">Iron</keyword>
<comment type="cofactor">
    <cofactor evidence="11">
        <name>[2Fe-2S] cluster</name>
        <dbReference type="ChEBI" id="CHEBI:190135"/>
    </cofactor>
</comment>
<dbReference type="Pfam" id="PF13183">
    <property type="entry name" value="Fer4_8"/>
    <property type="match status" value="1"/>
</dbReference>
<evidence type="ECO:0000313" key="15">
    <source>
        <dbReference type="Proteomes" id="UP000315217"/>
    </source>
</evidence>
<evidence type="ECO:0000256" key="7">
    <source>
        <dbReference type="ARBA" id="ARBA00022723"/>
    </source>
</evidence>
<evidence type="ECO:0000256" key="1">
    <source>
        <dbReference type="ARBA" id="ARBA00001927"/>
    </source>
</evidence>
<evidence type="ECO:0000313" key="16">
    <source>
        <dbReference type="Proteomes" id="UP000318661"/>
    </source>
</evidence>
<evidence type="ECO:0000256" key="3">
    <source>
        <dbReference type="ARBA" id="ARBA00005163"/>
    </source>
</evidence>
<comment type="caution">
    <text evidence="14">The sequence shown here is derived from an EMBL/GenBank/DDBJ whole genome shotgun (WGS) entry which is preliminary data.</text>
</comment>
<dbReference type="InterPro" id="IPR004489">
    <property type="entry name" value="Succ_DH/fum_Rdtase_Fe-S"/>
</dbReference>
<dbReference type="AlphaFoldDB" id="A0A537LNN2"/>
<sequence>MNAGEEITLRVWRGDAAAGRLVDYRVRTAEGMVVLDALRAIQATQAPDLAMRWNCKAGKCGSCSAEVNGHPRLTCMTRLTEVAGEGNPLTVAPMRAFPVVKDLVTDVSWNYEKAKEIPPFSPAPRDPDGRRRMYQHEVERVQEFRKCIECFLCQDVCHVIRDHPENKPKFAGPRFFVLLAAYEMHPLDTANRVEQIRQDAGIGFCNITKCCTEVCPEGIHITDNAIIPLKERVVDQHYDPVLWLWRKLTGRGKTSAATPPPSR</sequence>
<evidence type="ECO:0000256" key="9">
    <source>
        <dbReference type="ARBA" id="ARBA00023004"/>
    </source>
</evidence>
<evidence type="ECO:0000259" key="12">
    <source>
        <dbReference type="PROSITE" id="PS51085"/>
    </source>
</evidence>
<dbReference type="GO" id="GO:0051539">
    <property type="term" value="F:4 iron, 4 sulfur cluster binding"/>
    <property type="evidence" value="ECO:0007669"/>
    <property type="project" value="UniProtKB-KW"/>
</dbReference>
<dbReference type="Gene3D" id="3.10.20.30">
    <property type="match status" value="1"/>
</dbReference>
<dbReference type="GO" id="GO:0006099">
    <property type="term" value="P:tricarboxylic acid cycle"/>
    <property type="evidence" value="ECO:0007669"/>
    <property type="project" value="InterPro"/>
</dbReference>
<dbReference type="GO" id="GO:0051537">
    <property type="term" value="F:2 iron, 2 sulfur cluster binding"/>
    <property type="evidence" value="ECO:0007669"/>
    <property type="project" value="UniProtKB-KW"/>
</dbReference>
<keyword evidence="5" id="KW-0004">4Fe-4S</keyword>
<dbReference type="NCBIfam" id="NF009052">
    <property type="entry name" value="PRK12386.1"/>
    <property type="match status" value="1"/>
</dbReference>
<dbReference type="Gene3D" id="1.10.1060.10">
    <property type="entry name" value="Alpha-helical ferredoxin"/>
    <property type="match status" value="1"/>
</dbReference>
<dbReference type="InterPro" id="IPR012675">
    <property type="entry name" value="Beta-grasp_dom_sf"/>
</dbReference>
<comment type="cofactor">
    <cofactor evidence="1">
        <name>[3Fe-4S] cluster</name>
        <dbReference type="ChEBI" id="CHEBI:21137"/>
    </cofactor>
</comment>
<comment type="pathway">
    <text evidence="3">Carbohydrate metabolism; tricarboxylic acid cycle.</text>
</comment>
<dbReference type="GO" id="GO:0022904">
    <property type="term" value="P:respiratory electron transport chain"/>
    <property type="evidence" value="ECO:0007669"/>
    <property type="project" value="TreeGrafter"/>
</dbReference>
<dbReference type="PANTHER" id="PTHR11921:SF29">
    <property type="entry name" value="SUCCINATE DEHYDROGENASE [UBIQUINONE] IRON-SULFUR SUBUNIT, MITOCHONDRIAL"/>
    <property type="match status" value="1"/>
</dbReference>
<dbReference type="CDD" id="cd00207">
    <property type="entry name" value="fer2"/>
    <property type="match status" value="1"/>
</dbReference>
<dbReference type="GO" id="GO:0046872">
    <property type="term" value="F:metal ion binding"/>
    <property type="evidence" value="ECO:0007669"/>
    <property type="project" value="UniProtKB-KW"/>
</dbReference>
<dbReference type="GO" id="GO:0009055">
    <property type="term" value="F:electron transfer activity"/>
    <property type="evidence" value="ECO:0007669"/>
    <property type="project" value="InterPro"/>
</dbReference>
<evidence type="ECO:0000256" key="6">
    <source>
        <dbReference type="ARBA" id="ARBA00022714"/>
    </source>
</evidence>
<reference evidence="15 16" key="1">
    <citation type="journal article" date="2019" name="Nat. Microbiol.">
        <title>Mediterranean grassland soil C-N compound turnover is dependent on rainfall and depth, and is mediated by genomically divergent microorganisms.</title>
        <authorList>
            <person name="Diamond S."/>
            <person name="Andeer P.F."/>
            <person name="Li Z."/>
            <person name="Crits-Christoph A."/>
            <person name="Burstein D."/>
            <person name="Anantharaman K."/>
            <person name="Lane K.R."/>
            <person name="Thomas B.C."/>
            <person name="Pan C."/>
            <person name="Northen T.R."/>
            <person name="Banfield J.F."/>
        </authorList>
    </citation>
    <scope>NUCLEOTIDE SEQUENCE [LARGE SCALE GENOMIC DNA]</scope>
    <source>
        <strain evidence="14">NP_1</strain>
        <strain evidence="13">NP_2</strain>
    </source>
</reference>
<accession>A0A537LNN2</accession>
<evidence type="ECO:0000256" key="5">
    <source>
        <dbReference type="ARBA" id="ARBA00022485"/>
    </source>
</evidence>
<keyword evidence="6" id="KW-0001">2Fe-2S</keyword>
<dbReference type="Proteomes" id="UP000315217">
    <property type="component" value="Unassembled WGS sequence"/>
</dbReference>
<feature type="domain" description="2Fe-2S ferredoxin-type" evidence="12">
    <location>
        <begin position="5"/>
        <end position="95"/>
    </location>
</feature>
<keyword evidence="7" id="KW-0479">Metal-binding</keyword>
<keyword evidence="8" id="KW-0560">Oxidoreductase</keyword>
<evidence type="ECO:0000256" key="11">
    <source>
        <dbReference type="ARBA" id="ARBA00034078"/>
    </source>
</evidence>
<dbReference type="InterPro" id="IPR036010">
    <property type="entry name" value="2Fe-2S_ferredoxin-like_sf"/>
</dbReference>
<dbReference type="NCBIfam" id="TIGR00384">
    <property type="entry name" value="dhsB"/>
    <property type="match status" value="1"/>
</dbReference>
<dbReference type="InterPro" id="IPR017896">
    <property type="entry name" value="4Fe4S_Fe-S-bd"/>
</dbReference>
<dbReference type="SUPFAM" id="SSF46548">
    <property type="entry name" value="alpha-helical ferredoxin"/>
    <property type="match status" value="1"/>
</dbReference>
<evidence type="ECO:0000256" key="4">
    <source>
        <dbReference type="ARBA" id="ARBA00009433"/>
    </source>
</evidence>
<dbReference type="PROSITE" id="PS00197">
    <property type="entry name" value="2FE2S_FER_1"/>
    <property type="match status" value="1"/>
</dbReference>
<proteinExistence type="inferred from homology"/>
<dbReference type="GO" id="GO:0016491">
    <property type="term" value="F:oxidoreductase activity"/>
    <property type="evidence" value="ECO:0007669"/>
    <property type="project" value="UniProtKB-KW"/>
</dbReference>
<dbReference type="PANTHER" id="PTHR11921">
    <property type="entry name" value="SUCCINATE DEHYDROGENASE IRON-SULFUR PROTEIN"/>
    <property type="match status" value="1"/>
</dbReference>
<evidence type="ECO:0000256" key="10">
    <source>
        <dbReference type="ARBA" id="ARBA00023014"/>
    </source>
</evidence>
<dbReference type="InterPro" id="IPR001041">
    <property type="entry name" value="2Fe-2S_ferredoxin-type"/>
</dbReference>
<evidence type="ECO:0000256" key="8">
    <source>
        <dbReference type="ARBA" id="ARBA00023002"/>
    </source>
</evidence>
<gene>
    <name evidence="14" type="ORF">E6G98_09030</name>
    <name evidence="13" type="ORF">E6G99_07085</name>
</gene>
<dbReference type="InterPro" id="IPR009051">
    <property type="entry name" value="Helical_ferredxn"/>
</dbReference>
<dbReference type="InterPro" id="IPR025192">
    <property type="entry name" value="Succ_DH/fum_Rdtase_N"/>
</dbReference>
<evidence type="ECO:0000256" key="2">
    <source>
        <dbReference type="ARBA" id="ARBA00001966"/>
    </source>
</evidence>
<dbReference type="SUPFAM" id="SSF54292">
    <property type="entry name" value="2Fe-2S ferredoxin-like"/>
    <property type="match status" value="1"/>
</dbReference>
<dbReference type="Pfam" id="PF13085">
    <property type="entry name" value="Fer2_3"/>
    <property type="match status" value="1"/>
</dbReference>
<protein>
    <submittedName>
        <fullName evidence="14">Succinate dehydrogenase/fumarate reductase iron-sulfur subunit</fullName>
    </submittedName>
</protein>
<dbReference type="EMBL" id="VBAJ01000183">
    <property type="protein sequence ID" value="TMJ07351.1"/>
    <property type="molecule type" value="Genomic_DNA"/>
</dbReference>
<evidence type="ECO:0000313" key="13">
    <source>
        <dbReference type="EMBL" id="TMJ07351.1"/>
    </source>
</evidence>
<dbReference type="GO" id="GO:0005886">
    <property type="term" value="C:plasma membrane"/>
    <property type="evidence" value="ECO:0007669"/>
    <property type="project" value="TreeGrafter"/>
</dbReference>
<dbReference type="InterPro" id="IPR006058">
    <property type="entry name" value="2Fe2S_fd_BS"/>
</dbReference>
<dbReference type="PROSITE" id="PS51085">
    <property type="entry name" value="2FE2S_FER_2"/>
    <property type="match status" value="1"/>
</dbReference>
<dbReference type="EMBL" id="VBAI01000155">
    <property type="protein sequence ID" value="TMJ09619.1"/>
    <property type="molecule type" value="Genomic_DNA"/>
</dbReference>
<comment type="similarity">
    <text evidence="4">Belongs to the succinate dehydrogenase/fumarate reductase iron-sulfur protein family.</text>
</comment>
<comment type="cofactor">
    <cofactor evidence="2">
        <name>[4Fe-4S] cluster</name>
        <dbReference type="ChEBI" id="CHEBI:49883"/>
    </cofactor>
</comment>
<evidence type="ECO:0000313" key="14">
    <source>
        <dbReference type="EMBL" id="TMJ09619.1"/>
    </source>
</evidence>
<keyword evidence="10" id="KW-0411">Iron-sulfur</keyword>
<dbReference type="InterPro" id="IPR050573">
    <property type="entry name" value="SDH/FRD_Iron-Sulfur"/>
</dbReference>